<dbReference type="EMBL" id="JACSQN010000001">
    <property type="protein sequence ID" value="MBD7983271.1"/>
    <property type="molecule type" value="Genomic_DNA"/>
</dbReference>
<gene>
    <name evidence="2" type="ORF">H9649_01655</name>
</gene>
<feature type="compositionally biased region" description="Basic and acidic residues" evidence="1">
    <location>
        <begin position="11"/>
        <end position="53"/>
    </location>
</feature>
<comment type="caution">
    <text evidence="2">The sequence shown here is derived from an EMBL/GenBank/DDBJ whole genome shotgun (WGS) entry which is preliminary data.</text>
</comment>
<feature type="region of interest" description="Disordered" evidence="1">
    <location>
        <begin position="1"/>
        <end position="162"/>
    </location>
</feature>
<organism evidence="2 3">
    <name type="scientific">Sporosarcina quadrami</name>
    <dbReference type="NCBI Taxonomy" id="2762234"/>
    <lineage>
        <taxon>Bacteria</taxon>
        <taxon>Bacillati</taxon>
        <taxon>Bacillota</taxon>
        <taxon>Bacilli</taxon>
        <taxon>Bacillales</taxon>
        <taxon>Caryophanaceae</taxon>
        <taxon>Sporosarcina</taxon>
    </lineage>
</organism>
<feature type="compositionally biased region" description="Basic and acidic residues" evidence="1">
    <location>
        <begin position="146"/>
        <end position="162"/>
    </location>
</feature>
<accession>A0ABR8U5G8</accession>
<dbReference type="Proteomes" id="UP000626786">
    <property type="component" value="Unassembled WGS sequence"/>
</dbReference>
<feature type="compositionally biased region" description="Polar residues" evidence="1">
    <location>
        <begin position="111"/>
        <end position="145"/>
    </location>
</feature>
<keyword evidence="3" id="KW-1185">Reference proteome</keyword>
<name>A0ABR8U5G8_9BACL</name>
<evidence type="ECO:0000313" key="2">
    <source>
        <dbReference type="EMBL" id="MBD7983271.1"/>
    </source>
</evidence>
<protein>
    <submittedName>
        <fullName evidence="2">Uncharacterized protein</fullName>
    </submittedName>
</protein>
<dbReference type="RefSeq" id="WP_191692902.1">
    <property type="nucleotide sequence ID" value="NZ_JACSQN010000001.1"/>
</dbReference>
<feature type="compositionally biased region" description="Polar residues" evidence="1">
    <location>
        <begin position="69"/>
        <end position="83"/>
    </location>
</feature>
<evidence type="ECO:0000256" key="1">
    <source>
        <dbReference type="SAM" id="MobiDB-lite"/>
    </source>
</evidence>
<feature type="compositionally biased region" description="Basic and acidic residues" evidence="1">
    <location>
        <begin position="86"/>
        <end position="97"/>
    </location>
</feature>
<reference evidence="2 3" key="1">
    <citation type="submission" date="2020-08" db="EMBL/GenBank/DDBJ databases">
        <title>A Genomic Blueprint of the Chicken Gut Microbiome.</title>
        <authorList>
            <person name="Gilroy R."/>
            <person name="Ravi A."/>
            <person name="Getino M."/>
            <person name="Pursley I."/>
            <person name="Horton D.L."/>
            <person name="Alikhan N.-F."/>
            <person name="Baker D."/>
            <person name="Gharbi K."/>
            <person name="Hall N."/>
            <person name="Watson M."/>
            <person name="Adriaenssens E.M."/>
            <person name="Foster-Nyarko E."/>
            <person name="Jarju S."/>
            <person name="Secka A."/>
            <person name="Antonio M."/>
            <person name="Oren A."/>
            <person name="Chaudhuri R."/>
            <person name="La Ragione R.M."/>
            <person name="Hildebrand F."/>
            <person name="Pallen M.J."/>
        </authorList>
    </citation>
    <scope>NUCLEOTIDE SEQUENCE [LARGE SCALE GENOMIC DNA]</scope>
    <source>
        <strain evidence="2 3">Sa2YVA2</strain>
    </source>
</reference>
<sequence>MNNNPNEYPVEEERRKLEVESHFENDLAKPARDEPLSNEFEKNELDQELHKDLGTPMGQHPLSEEYESNELNKPPSNVNTSVNEPHAGETVDMERDGTIVNDAEPNGVNPLLNNNAEPNGMNPQYNVEHGQSFQQTPGEIQAQNMKHNEKEPNSINPKDEWK</sequence>
<proteinExistence type="predicted"/>
<evidence type="ECO:0000313" key="3">
    <source>
        <dbReference type="Proteomes" id="UP000626786"/>
    </source>
</evidence>